<dbReference type="AlphaFoldDB" id="A0AAJ0EDM2"/>
<evidence type="ECO:0000256" key="1">
    <source>
        <dbReference type="ARBA" id="ARBA00004141"/>
    </source>
</evidence>
<dbReference type="PANTHER" id="PTHR48022:SF51">
    <property type="entry name" value="ALPHA-GLUCOSIDE TRANSPORTER, PUTATIVE (AFU_ORTHOLOGUE AFUA_6G11920)-RELATED"/>
    <property type="match status" value="1"/>
</dbReference>
<feature type="transmembrane region" description="Helical" evidence="5">
    <location>
        <begin position="48"/>
        <end position="70"/>
    </location>
</feature>
<dbReference type="GeneID" id="85480296"/>
<feature type="transmembrane region" description="Helical" evidence="5">
    <location>
        <begin position="12"/>
        <end position="36"/>
    </location>
</feature>
<comment type="caution">
    <text evidence="6">The sequence shown here is derived from an EMBL/GenBank/DDBJ whole genome shotgun (WGS) entry which is preliminary data.</text>
</comment>
<dbReference type="GO" id="GO:0016020">
    <property type="term" value="C:membrane"/>
    <property type="evidence" value="ECO:0007669"/>
    <property type="project" value="UniProtKB-SubCell"/>
</dbReference>
<keyword evidence="7" id="KW-1185">Reference proteome</keyword>
<keyword evidence="4 5" id="KW-0472">Membrane</keyword>
<evidence type="ECO:0000256" key="4">
    <source>
        <dbReference type="ARBA" id="ARBA00023136"/>
    </source>
</evidence>
<dbReference type="InterPro" id="IPR050360">
    <property type="entry name" value="MFS_Sugar_Transporters"/>
</dbReference>
<keyword evidence="3 5" id="KW-1133">Transmembrane helix</keyword>
<dbReference type="Pfam" id="PF00083">
    <property type="entry name" value="Sugar_tr"/>
    <property type="match status" value="1"/>
</dbReference>
<dbReference type="PANTHER" id="PTHR48022">
    <property type="entry name" value="PLASTIDIC GLUCOSE TRANSPORTER 4"/>
    <property type="match status" value="1"/>
</dbReference>
<dbReference type="EMBL" id="JAHMHQ010000019">
    <property type="protein sequence ID" value="KAK1625742.1"/>
    <property type="molecule type" value="Genomic_DNA"/>
</dbReference>
<comment type="subcellular location">
    <subcellularLocation>
        <location evidence="1">Membrane</location>
        <topology evidence="1">Multi-pass membrane protein</topology>
    </subcellularLocation>
</comment>
<protein>
    <submittedName>
        <fullName evidence="6">Maltose permease</fullName>
    </submittedName>
</protein>
<dbReference type="Proteomes" id="UP001243989">
    <property type="component" value="Unassembled WGS sequence"/>
</dbReference>
<keyword evidence="2 5" id="KW-0812">Transmembrane</keyword>
<sequence length="128" mass="13655">MDVALTDAAKWVQAACTVIYAFVYFMTIGAMAFATLGEASSSVLRAKTTALVTAAQAICGLAMNFAIPYIVNPDEGNLKGKVGFIFGGLASIGNVGSFFYVPELKGKTFDEIDRLFVAKVPPRRMGKM</sequence>
<name>A0AAJ0EDM2_9PEZI</name>
<dbReference type="GO" id="GO:0005351">
    <property type="term" value="F:carbohydrate:proton symporter activity"/>
    <property type="evidence" value="ECO:0007669"/>
    <property type="project" value="TreeGrafter"/>
</dbReference>
<dbReference type="InterPro" id="IPR036259">
    <property type="entry name" value="MFS_trans_sf"/>
</dbReference>
<dbReference type="InterPro" id="IPR005828">
    <property type="entry name" value="MFS_sugar_transport-like"/>
</dbReference>
<evidence type="ECO:0000256" key="5">
    <source>
        <dbReference type="SAM" id="Phobius"/>
    </source>
</evidence>
<accession>A0AAJ0EDM2</accession>
<proteinExistence type="predicted"/>
<evidence type="ECO:0000313" key="6">
    <source>
        <dbReference type="EMBL" id="KAK1625742.1"/>
    </source>
</evidence>
<feature type="transmembrane region" description="Helical" evidence="5">
    <location>
        <begin position="82"/>
        <end position="101"/>
    </location>
</feature>
<evidence type="ECO:0000313" key="7">
    <source>
        <dbReference type="Proteomes" id="UP001243989"/>
    </source>
</evidence>
<dbReference type="Gene3D" id="1.20.1250.20">
    <property type="entry name" value="MFS general substrate transporter like domains"/>
    <property type="match status" value="1"/>
</dbReference>
<reference evidence="6" key="1">
    <citation type="submission" date="2021-06" db="EMBL/GenBank/DDBJ databases">
        <title>Comparative genomics, transcriptomics and evolutionary studies reveal genomic signatures of adaptation to plant cell wall in hemibiotrophic fungi.</title>
        <authorList>
            <consortium name="DOE Joint Genome Institute"/>
            <person name="Baroncelli R."/>
            <person name="Diaz J.F."/>
            <person name="Benocci T."/>
            <person name="Peng M."/>
            <person name="Battaglia E."/>
            <person name="Haridas S."/>
            <person name="Andreopoulos W."/>
            <person name="Labutti K."/>
            <person name="Pangilinan J."/>
            <person name="Floch G.L."/>
            <person name="Makela M.R."/>
            <person name="Henrissat B."/>
            <person name="Grigoriev I.V."/>
            <person name="Crouch J.A."/>
            <person name="De Vries R.P."/>
            <person name="Sukno S.A."/>
            <person name="Thon M.R."/>
        </authorList>
    </citation>
    <scope>NUCLEOTIDE SEQUENCE</scope>
    <source>
        <strain evidence="6">CBS 102054</strain>
    </source>
</reference>
<dbReference type="RefSeq" id="XP_060441737.1">
    <property type="nucleotide sequence ID" value="XM_060595434.1"/>
</dbReference>
<evidence type="ECO:0000256" key="3">
    <source>
        <dbReference type="ARBA" id="ARBA00022989"/>
    </source>
</evidence>
<evidence type="ECO:0000256" key="2">
    <source>
        <dbReference type="ARBA" id="ARBA00022692"/>
    </source>
</evidence>
<organism evidence="6 7">
    <name type="scientific">Colletotrichum phormii</name>
    <dbReference type="NCBI Taxonomy" id="359342"/>
    <lineage>
        <taxon>Eukaryota</taxon>
        <taxon>Fungi</taxon>
        <taxon>Dikarya</taxon>
        <taxon>Ascomycota</taxon>
        <taxon>Pezizomycotina</taxon>
        <taxon>Sordariomycetes</taxon>
        <taxon>Hypocreomycetidae</taxon>
        <taxon>Glomerellales</taxon>
        <taxon>Glomerellaceae</taxon>
        <taxon>Colletotrichum</taxon>
        <taxon>Colletotrichum acutatum species complex</taxon>
    </lineage>
</organism>
<gene>
    <name evidence="6" type="ORF">BDP81DRAFT_496388</name>
</gene>
<dbReference type="SUPFAM" id="SSF103473">
    <property type="entry name" value="MFS general substrate transporter"/>
    <property type="match status" value="1"/>
</dbReference>